<feature type="transmembrane region" description="Helical" evidence="1">
    <location>
        <begin position="289"/>
        <end position="308"/>
    </location>
</feature>
<keyword evidence="3" id="KW-1185">Reference proteome</keyword>
<sequence length="382" mass="42323">MGLNYSGIITAPPVAGNENMNFHGSSTSSLLGLDPWRLQQQFPFLGGGLDPTPPPPGVYNQFQGGGELGFPGGETFNHQHPQARPKFSASLLSQLASVKMEDQNPDLRLLQPTNRRSTRGIIILIKPIIFFLKRKLPLLYPYPRLQLLVCGSDAALVENCFIGLTTNFKRQPKILIYSDLTFQTRRYYYQSPRRGLTVCPPWPPRYRTKTKTSTRIGTEAGGSEKWTGITVTNRSEDEPNESLTPIPGSIRQECEIIVRDTRISLQIIVTIVFFGQRGQMPPAAQANQAVVVAVVVVVFACWGVIVGVRGGAVERFECRFECISTVGGSFLVLRAMESRTVRPCIGSARELGRLFCSVFCRRLDFSTQRLSICRPASLAAAR</sequence>
<proteinExistence type="predicted"/>
<gene>
    <name evidence="2" type="ORF">DH2020_015106</name>
</gene>
<evidence type="ECO:0000313" key="2">
    <source>
        <dbReference type="EMBL" id="KAK6152471.1"/>
    </source>
</evidence>
<comment type="caution">
    <text evidence="2">The sequence shown here is derived from an EMBL/GenBank/DDBJ whole genome shotgun (WGS) entry which is preliminary data.</text>
</comment>
<keyword evidence="1" id="KW-1133">Transmembrane helix</keyword>
<evidence type="ECO:0000256" key="1">
    <source>
        <dbReference type="SAM" id="Phobius"/>
    </source>
</evidence>
<protein>
    <submittedName>
        <fullName evidence="2">Uncharacterized protein</fullName>
    </submittedName>
</protein>
<name>A0ABR0WZU5_REHGL</name>
<keyword evidence="1" id="KW-0812">Transmembrane</keyword>
<keyword evidence="1" id="KW-0472">Membrane</keyword>
<evidence type="ECO:0000313" key="3">
    <source>
        <dbReference type="Proteomes" id="UP001318860"/>
    </source>
</evidence>
<reference evidence="2 3" key="1">
    <citation type="journal article" date="2021" name="Comput. Struct. Biotechnol. J.">
        <title>De novo genome assembly of the potent medicinal plant Rehmannia glutinosa using nanopore technology.</title>
        <authorList>
            <person name="Ma L."/>
            <person name="Dong C."/>
            <person name="Song C."/>
            <person name="Wang X."/>
            <person name="Zheng X."/>
            <person name="Niu Y."/>
            <person name="Chen S."/>
            <person name="Feng W."/>
        </authorList>
    </citation>
    <scope>NUCLEOTIDE SEQUENCE [LARGE SCALE GENOMIC DNA]</scope>
    <source>
        <strain evidence="2">DH-2019</strain>
    </source>
</reference>
<dbReference type="EMBL" id="JABTTQ020000007">
    <property type="protein sequence ID" value="KAK6152471.1"/>
    <property type="molecule type" value="Genomic_DNA"/>
</dbReference>
<dbReference type="Proteomes" id="UP001318860">
    <property type="component" value="Unassembled WGS sequence"/>
</dbReference>
<accession>A0ABR0WZU5</accession>
<organism evidence="2 3">
    <name type="scientific">Rehmannia glutinosa</name>
    <name type="common">Chinese foxglove</name>
    <dbReference type="NCBI Taxonomy" id="99300"/>
    <lineage>
        <taxon>Eukaryota</taxon>
        <taxon>Viridiplantae</taxon>
        <taxon>Streptophyta</taxon>
        <taxon>Embryophyta</taxon>
        <taxon>Tracheophyta</taxon>
        <taxon>Spermatophyta</taxon>
        <taxon>Magnoliopsida</taxon>
        <taxon>eudicotyledons</taxon>
        <taxon>Gunneridae</taxon>
        <taxon>Pentapetalae</taxon>
        <taxon>asterids</taxon>
        <taxon>lamiids</taxon>
        <taxon>Lamiales</taxon>
        <taxon>Orobanchaceae</taxon>
        <taxon>Rehmannieae</taxon>
        <taxon>Rehmannia</taxon>
    </lineage>
</organism>